<dbReference type="GO" id="GO:0016301">
    <property type="term" value="F:kinase activity"/>
    <property type="evidence" value="ECO:0007669"/>
    <property type="project" value="UniProtKB-KW"/>
</dbReference>
<dbReference type="InterPro" id="IPR016259">
    <property type="entry name" value="Hygromycin-B_Kinase"/>
</dbReference>
<dbReference type="Pfam" id="PF01636">
    <property type="entry name" value="APH"/>
    <property type="match status" value="1"/>
</dbReference>
<feature type="domain" description="Aminoglycoside phosphotransferase" evidence="1">
    <location>
        <begin position="24"/>
        <end position="252"/>
    </location>
</feature>
<dbReference type="SUPFAM" id="SSF56112">
    <property type="entry name" value="Protein kinase-like (PK-like)"/>
    <property type="match status" value="1"/>
</dbReference>
<protein>
    <submittedName>
        <fullName evidence="2">Hygromycin-B 7''-O-kinase</fullName>
    </submittedName>
</protein>
<dbReference type="Proteomes" id="UP000243799">
    <property type="component" value="Unassembled WGS sequence"/>
</dbReference>
<dbReference type="STRING" id="490629.SAMN05216266_102249"/>
<sequence length="301" mass="33090">MTDSPGDDVLAALCRRLDRDPATLKRFPDGSLPVYELGSDLVLKLYPPEDLDELRVEAAALRAVQGRLPIATPDVVDTGATGGWGYLLMGRLPGESLKSVWPRLSPVERSELAGVLGRTLAALHATGGARLEDIPRPDWAEFVARQRATAVERQRANGLDEGWLTQIPSFLDTVDDTKLACAGPVLLHTEVMRDHLVLSRTASGWVPSGLFDFEPAMLGAPEYEFVAVGLFVSAGDARFLRELLLAYGYLPEQLGDELARRLLAYTLLHRYSNLRWYLRELPAPTEPTLDSLAVRWFGTGA</sequence>
<keyword evidence="2" id="KW-0808">Transferase</keyword>
<proteinExistence type="predicted"/>
<dbReference type="EMBL" id="FOKG01000002">
    <property type="protein sequence ID" value="SFA92745.1"/>
    <property type="molecule type" value="Genomic_DNA"/>
</dbReference>
<dbReference type="RefSeq" id="WP_245788169.1">
    <property type="nucleotide sequence ID" value="NZ_FOKG01000002.1"/>
</dbReference>
<dbReference type="PANTHER" id="PTHR21310:SF15">
    <property type="entry name" value="AMINOGLYCOSIDE PHOSPHOTRANSFERASE DOMAIN-CONTAINING PROTEIN"/>
    <property type="match status" value="1"/>
</dbReference>
<organism evidence="2 3">
    <name type="scientific">Amycolatopsis marina</name>
    <dbReference type="NCBI Taxonomy" id="490629"/>
    <lineage>
        <taxon>Bacteria</taxon>
        <taxon>Bacillati</taxon>
        <taxon>Actinomycetota</taxon>
        <taxon>Actinomycetes</taxon>
        <taxon>Pseudonocardiales</taxon>
        <taxon>Pseudonocardiaceae</taxon>
        <taxon>Amycolatopsis</taxon>
    </lineage>
</organism>
<evidence type="ECO:0000313" key="3">
    <source>
        <dbReference type="Proteomes" id="UP000243799"/>
    </source>
</evidence>
<dbReference type="AlphaFoldDB" id="A0A1I0WVK0"/>
<reference evidence="3" key="1">
    <citation type="submission" date="2016-10" db="EMBL/GenBank/DDBJ databases">
        <authorList>
            <person name="Varghese N."/>
            <person name="Submissions S."/>
        </authorList>
    </citation>
    <scope>NUCLEOTIDE SEQUENCE [LARGE SCALE GENOMIC DNA]</scope>
    <source>
        <strain evidence="3">CGMCC 4.3568</strain>
    </source>
</reference>
<name>A0A1I0WVK0_9PSEU</name>
<keyword evidence="2" id="KW-0418">Kinase</keyword>
<dbReference type="Gene3D" id="3.90.1200.10">
    <property type="match status" value="1"/>
</dbReference>
<evidence type="ECO:0000313" key="2">
    <source>
        <dbReference type="EMBL" id="SFA92745.1"/>
    </source>
</evidence>
<dbReference type="InterPro" id="IPR051678">
    <property type="entry name" value="AGP_Transferase"/>
</dbReference>
<accession>A0A1I0WVK0</accession>
<gene>
    <name evidence="2" type="ORF">SAMN05216266_102249</name>
</gene>
<evidence type="ECO:0000259" key="1">
    <source>
        <dbReference type="Pfam" id="PF01636"/>
    </source>
</evidence>
<dbReference type="CDD" id="cd05120">
    <property type="entry name" value="APH_ChoK_like"/>
    <property type="match status" value="1"/>
</dbReference>
<dbReference type="PANTHER" id="PTHR21310">
    <property type="entry name" value="AMINOGLYCOSIDE PHOSPHOTRANSFERASE-RELATED-RELATED"/>
    <property type="match status" value="1"/>
</dbReference>
<dbReference type="InterPro" id="IPR011009">
    <property type="entry name" value="Kinase-like_dom_sf"/>
</dbReference>
<dbReference type="PIRSF" id="PIRSF000707">
    <property type="entry name" value="Hygromycin-B_kinase"/>
    <property type="match status" value="1"/>
</dbReference>
<dbReference type="Gene3D" id="3.30.200.20">
    <property type="entry name" value="Phosphorylase Kinase, domain 1"/>
    <property type="match status" value="1"/>
</dbReference>
<keyword evidence="3" id="KW-1185">Reference proteome</keyword>
<dbReference type="InterPro" id="IPR002575">
    <property type="entry name" value="Aminoglycoside_PTrfase"/>
</dbReference>